<dbReference type="GO" id="GO:0003677">
    <property type="term" value="F:DNA binding"/>
    <property type="evidence" value="ECO:0007669"/>
    <property type="project" value="InterPro"/>
</dbReference>
<dbReference type="Gene3D" id="1.10.260.40">
    <property type="entry name" value="lambda repressor-like DNA-binding domains"/>
    <property type="match status" value="1"/>
</dbReference>
<dbReference type="EMBL" id="BSNX01000022">
    <property type="protein sequence ID" value="GLQ72888.1"/>
    <property type="molecule type" value="Genomic_DNA"/>
</dbReference>
<keyword evidence="3" id="KW-1185">Reference proteome</keyword>
<organism evidence="2 3">
    <name type="scientific">Vibrio penaeicida</name>
    <dbReference type="NCBI Taxonomy" id="104609"/>
    <lineage>
        <taxon>Bacteria</taxon>
        <taxon>Pseudomonadati</taxon>
        <taxon>Pseudomonadota</taxon>
        <taxon>Gammaproteobacteria</taxon>
        <taxon>Vibrionales</taxon>
        <taxon>Vibrionaceae</taxon>
        <taxon>Vibrio</taxon>
    </lineage>
</organism>
<accession>A0AAV5NQV6</accession>
<protein>
    <recommendedName>
        <fullName evidence="1">HTH cro/C1-type domain-containing protein</fullName>
    </recommendedName>
</protein>
<sequence>MTELRKLRTDKNMTLESVATSLEIDLSTLSRIERGIQLPNRTTASKLSRYYSISVGDLFNMLTQGSKQVSA</sequence>
<dbReference type="RefSeq" id="WP_104403501.1">
    <property type="nucleotide sequence ID" value="NZ_AP025145.1"/>
</dbReference>
<dbReference type="Pfam" id="PF01381">
    <property type="entry name" value="HTH_3"/>
    <property type="match status" value="1"/>
</dbReference>
<comment type="caution">
    <text evidence="2">The sequence shown here is derived from an EMBL/GenBank/DDBJ whole genome shotgun (WGS) entry which is preliminary data.</text>
</comment>
<evidence type="ECO:0000259" key="1">
    <source>
        <dbReference type="PROSITE" id="PS50943"/>
    </source>
</evidence>
<dbReference type="PROSITE" id="PS50943">
    <property type="entry name" value="HTH_CROC1"/>
    <property type="match status" value="1"/>
</dbReference>
<dbReference type="Proteomes" id="UP001156690">
    <property type="component" value="Unassembled WGS sequence"/>
</dbReference>
<reference evidence="3" key="1">
    <citation type="journal article" date="2019" name="Int. J. Syst. Evol. Microbiol.">
        <title>The Global Catalogue of Microorganisms (GCM) 10K type strain sequencing project: providing services to taxonomists for standard genome sequencing and annotation.</title>
        <authorList>
            <consortium name="The Broad Institute Genomics Platform"/>
            <consortium name="The Broad Institute Genome Sequencing Center for Infectious Disease"/>
            <person name="Wu L."/>
            <person name="Ma J."/>
        </authorList>
    </citation>
    <scope>NUCLEOTIDE SEQUENCE [LARGE SCALE GENOMIC DNA]</scope>
    <source>
        <strain evidence="3">NBRC 15640</strain>
    </source>
</reference>
<name>A0AAV5NQV6_9VIBR</name>
<gene>
    <name evidence="2" type="ORF">GCM10007932_22480</name>
</gene>
<evidence type="ECO:0000313" key="2">
    <source>
        <dbReference type="EMBL" id="GLQ72888.1"/>
    </source>
</evidence>
<evidence type="ECO:0000313" key="3">
    <source>
        <dbReference type="Proteomes" id="UP001156690"/>
    </source>
</evidence>
<dbReference type="AlphaFoldDB" id="A0AAV5NQV6"/>
<feature type="domain" description="HTH cro/C1-type" evidence="1">
    <location>
        <begin position="4"/>
        <end position="58"/>
    </location>
</feature>
<dbReference type="InterPro" id="IPR001387">
    <property type="entry name" value="Cro/C1-type_HTH"/>
</dbReference>
<dbReference type="SUPFAM" id="SSF47413">
    <property type="entry name" value="lambda repressor-like DNA-binding domains"/>
    <property type="match status" value="1"/>
</dbReference>
<dbReference type="InterPro" id="IPR010982">
    <property type="entry name" value="Lambda_DNA-bd_dom_sf"/>
</dbReference>
<proteinExistence type="predicted"/>
<dbReference type="SMART" id="SM00530">
    <property type="entry name" value="HTH_XRE"/>
    <property type="match status" value="1"/>
</dbReference>
<dbReference type="CDD" id="cd00093">
    <property type="entry name" value="HTH_XRE"/>
    <property type="match status" value="1"/>
</dbReference>